<reference evidence="3" key="3">
    <citation type="submission" date="2025-09" db="UniProtKB">
        <authorList>
            <consortium name="Ensembl"/>
        </authorList>
    </citation>
    <scope>IDENTIFICATION</scope>
</reference>
<evidence type="ECO:0000259" key="2">
    <source>
        <dbReference type="Pfam" id="PF12489"/>
    </source>
</evidence>
<evidence type="ECO:0000256" key="1">
    <source>
        <dbReference type="SAM" id="Coils"/>
    </source>
</evidence>
<dbReference type="GO" id="GO:0006879">
    <property type="term" value="P:intracellular iron ion homeostasis"/>
    <property type="evidence" value="ECO:0007669"/>
    <property type="project" value="InterPro"/>
</dbReference>
<dbReference type="CTD" id="8031"/>
<dbReference type="PANTHER" id="PTHR17085:SF3">
    <property type="entry name" value="NUCLEAR RECEPTOR COACTIVATOR 4"/>
    <property type="match status" value="1"/>
</dbReference>
<gene>
    <name evidence="3" type="primary">NCOA4</name>
</gene>
<feature type="coiled-coil region" evidence="1">
    <location>
        <begin position="20"/>
        <end position="47"/>
    </location>
</feature>
<name>H3A8R0_LATCH</name>
<evidence type="ECO:0000313" key="3">
    <source>
        <dbReference type="Ensembl" id="ENSLACP00000006031.1"/>
    </source>
</evidence>
<dbReference type="KEGG" id="lcm:102362477"/>
<dbReference type="RefSeq" id="XP_005992471.1">
    <property type="nucleotide sequence ID" value="XM_005992409.3"/>
</dbReference>
<dbReference type="GO" id="GO:0009725">
    <property type="term" value="P:response to hormone"/>
    <property type="evidence" value="ECO:0007669"/>
    <property type="project" value="TreeGrafter"/>
</dbReference>
<dbReference type="RefSeq" id="XP_005992469.1">
    <property type="nucleotide sequence ID" value="XM_005992407.3"/>
</dbReference>
<dbReference type="Proteomes" id="UP000008672">
    <property type="component" value="Unassembled WGS sequence"/>
</dbReference>
<keyword evidence="4" id="KW-1185">Reference proteome</keyword>
<dbReference type="HOGENOM" id="CLU_034170_0_0_1"/>
<proteinExistence type="predicted"/>
<protein>
    <submittedName>
        <fullName evidence="3">Nuclear receptor coactivator 4</fullName>
    </submittedName>
</protein>
<dbReference type="InterPro" id="IPR039947">
    <property type="entry name" value="NCoA-4"/>
</dbReference>
<dbReference type="Bgee" id="ENSLACG00000005355">
    <property type="expression patterns" value="Expressed in pectoral fin and 6 other cell types or tissues"/>
</dbReference>
<dbReference type="OrthoDB" id="6334544at2759"/>
<dbReference type="RefSeq" id="XP_005992470.1">
    <property type="nucleotide sequence ID" value="XM_005992408.3"/>
</dbReference>
<feature type="domain" description="Nuclear receptor coactivator 4 N-terminal" evidence="2">
    <location>
        <begin position="206"/>
        <end position="328"/>
    </location>
</feature>
<feature type="domain" description="Nuclear receptor coactivator 4 N-terminal" evidence="2">
    <location>
        <begin position="38"/>
        <end position="143"/>
    </location>
</feature>
<dbReference type="Ensembl" id="ENSLACT00000006083.1">
    <property type="protein sequence ID" value="ENSLACP00000006031.1"/>
    <property type="gene ID" value="ENSLACG00000005355.1"/>
</dbReference>
<dbReference type="GO" id="GO:0003713">
    <property type="term" value="F:transcription coactivator activity"/>
    <property type="evidence" value="ECO:0007669"/>
    <property type="project" value="InterPro"/>
</dbReference>
<evidence type="ECO:0000313" key="4">
    <source>
        <dbReference type="Proteomes" id="UP000008672"/>
    </source>
</evidence>
<dbReference type="EMBL" id="AFYH01039598">
    <property type="status" value="NOT_ANNOTATED_CDS"/>
    <property type="molecule type" value="Genomic_DNA"/>
</dbReference>
<reference evidence="3" key="2">
    <citation type="submission" date="2025-08" db="UniProtKB">
        <authorList>
            <consortium name="Ensembl"/>
        </authorList>
    </citation>
    <scope>IDENTIFICATION</scope>
</reference>
<dbReference type="PANTHER" id="PTHR17085">
    <property type="entry name" value="NUCLEAR RECEPTOR COACTIVATOR 4"/>
    <property type="match status" value="1"/>
</dbReference>
<accession>H3A8R0</accession>
<dbReference type="GeneID" id="102362477"/>
<dbReference type="AlphaFoldDB" id="H3A8R0"/>
<dbReference type="GeneTree" id="ENSGT00390000008403"/>
<organism evidence="3 4">
    <name type="scientific">Latimeria chalumnae</name>
    <name type="common">Coelacanth</name>
    <dbReference type="NCBI Taxonomy" id="7897"/>
    <lineage>
        <taxon>Eukaryota</taxon>
        <taxon>Metazoa</taxon>
        <taxon>Chordata</taxon>
        <taxon>Craniata</taxon>
        <taxon>Vertebrata</taxon>
        <taxon>Euteleostomi</taxon>
        <taxon>Coelacanthiformes</taxon>
        <taxon>Coelacanthidae</taxon>
        <taxon>Latimeria</taxon>
    </lineage>
</organism>
<keyword evidence="1" id="KW-0175">Coiled coil</keyword>
<reference evidence="4" key="1">
    <citation type="submission" date="2011-08" db="EMBL/GenBank/DDBJ databases">
        <title>The draft genome of Latimeria chalumnae.</title>
        <authorList>
            <person name="Di Palma F."/>
            <person name="Alfoldi J."/>
            <person name="Johnson J."/>
            <person name="Berlin A."/>
            <person name="Gnerre S."/>
            <person name="Jaffe D."/>
            <person name="MacCallum I."/>
            <person name="Young S."/>
            <person name="Walker B.J."/>
            <person name="Lander E."/>
            <person name="Lindblad-Toh K."/>
        </authorList>
    </citation>
    <scope>NUCLEOTIDE SEQUENCE [LARGE SCALE GENOMIC DNA]</scope>
    <source>
        <strain evidence="4">Wild caught</strain>
    </source>
</reference>
<dbReference type="InterPro" id="IPR022174">
    <property type="entry name" value="NCOA4_N"/>
</dbReference>
<dbReference type="Pfam" id="PF12489">
    <property type="entry name" value="ARA70"/>
    <property type="match status" value="2"/>
</dbReference>
<sequence>MNFLKDQSGGVCDREAFIKCVQAKRDLEAALAGIAKAEQQVQENAREVKAQIHSCISRHLECVRSREVWLLEQIDTIQQLKEETLQQQQQQFTSLLGQFSCLLHQLEHLHSDSLASQINACLERLSDLTLKPEESSVLNFEADVGFLRQAITSFGSIKSVVPEEYSSFRSPLQCSNVVQSSWLLQNPVIPTLEKRPLSEAQASSYSEWLLGSKSSKPHQAVCTPSSNLQDWLLKKHIVETKQVLYPSSATTFNLDQACGQLKDLEKWLLQNQQKEEVPERVCTRKRTCSIASSSFSIEKLDESELEFMEHEDTDLNDWLVTGSEKESSGGSTSVVAEDKWRSVIKPFKDSYSASEWLLKAESCSNCCGGQPKAIEIENLGNLKCLTEHLGAKKAASANDAWLLQCQQPHLCVEEVCKANEPCASFSECVCEESCEKEALHKWLLKQEGKDKNGVPVTKLVKSSTEQVQHKATLDSWLHPSRKVLQECKNAKQLEDDELPITNNLREIQSSPLTAWVPKCQATEWSEKASKEIAERCLKNSFMATVAPFLLPLKTDNWVMSAKTHKSTEKEEQSQEKDKWHLRKLVHERYGLPTMCDLFACMKLTADRDQWLYQKPQQL</sequence>